<gene>
    <name evidence="4" type="ORF">UU9_16341</name>
</gene>
<name>I4VJH1_9GAMM</name>
<comment type="caution">
    <text evidence="4">The sequence shown here is derived from an EMBL/GenBank/DDBJ whole genome shotgun (WGS) entry which is preliminary data.</text>
</comment>
<dbReference type="GO" id="GO:0009297">
    <property type="term" value="P:pilus assembly"/>
    <property type="evidence" value="ECO:0007669"/>
    <property type="project" value="InterPro"/>
</dbReference>
<sequence length="1046" mass="111373">MLLATVPDTSKAAVEVQAVRVGLDTEHTRLVLESDKPIRARMERDARTGALVVDLDDVSMGQTLAGLGKAIGANNPFIAGVRLSPTGTGTRMELTAPTSITPRMFNLRSGDGHADRLVMDFYRDPVEPGQENSTVGLIPSDAVATPAAPGVVHVSNVQAALVPDRVRLVLESDRPIQARVINPTEPGETLAVDLGDVVLDAVLQSLPDKIRRNPFLTSVRFSRDAAVTRMDLTTPTAIALQIFHLAPVNNHTYRLVVDIVPTVTMPVPPLDTPPASVDAVSSTTVATPAPMPPAPVAAPSRDTSDALTEAWFEVHVNGTPEDTVLVLQDASGNVLVRAADLERWRIPVADVVAVTHGTDDYLPLSAIAGLTYRIDPSQGTLLLDVSASRFAATHFSGISRAADQPTPSPPGGYVNYDIFGARGAHGSSHVNALLEAGVFGGWGSGSSTFLARHRDGRNRTLRLDTTWTHDRPADMASLRLGDVISAPSSWGRGVRFGGVQWGTNFATQPGFISFPLPTLGGVAAEPSTVDFYVNNVLRLRRDVPSGPFTIQDLPIVTGQGDIRMVVRDMLGREQVVTQPFYASGGLLASGLRDYSYEVGFERENYGRVSNDYGRLVAAATERRGFSDRFTGELHVEATRGQQTLGIGSTILLGNVGVLTASVAGSHDRAGTGALMELGIQHQSRYISYGARTQLTTDGFIQLGYLPTARPPRQTSSAFVSASVGRFGSLGLNYTHQDFRGQDDVELVGVNYNRSVGWLGYLSLSALQFLGGDPSPLFSLSLTVPFGAADSASFSGQSRAGDSRGTVQYRHNLPVGTGMGYRLQAGLAASDPRQAELSLQNGVGTYNFGVASNPDGQAYQAGVRGGIALLSGKIFPSRHIDGSFAVVQVPGFADVRVYADNQKIGSTDSDGYALVPRLRPYQKNPIRIEQADLPMDAQIKGLQLDAVPYYHSALALTFPVTRSRGAIVVIQLDDGSDLPAGAEVTVDTQATVFPVGLRGEVYLTGLGETSRLHATWNGQSCDMTISFPDTTDPLPRLGPVTCQGIDP</sequence>
<keyword evidence="5" id="KW-1185">Reference proteome</keyword>
<evidence type="ECO:0000313" key="4">
    <source>
        <dbReference type="EMBL" id="EIL87362.1"/>
    </source>
</evidence>
<evidence type="ECO:0000259" key="2">
    <source>
        <dbReference type="Pfam" id="PF11741"/>
    </source>
</evidence>
<dbReference type="AlphaFoldDB" id="I4VJH1"/>
<keyword evidence="1" id="KW-1029">Fimbrium biogenesis</keyword>
<evidence type="ECO:0000313" key="5">
    <source>
        <dbReference type="Proteomes" id="UP000004210"/>
    </source>
</evidence>
<dbReference type="Gene3D" id="2.60.40.2070">
    <property type="match status" value="1"/>
</dbReference>
<dbReference type="PANTHER" id="PTHR30451:SF5">
    <property type="entry name" value="SLR0019 PROTEIN"/>
    <property type="match status" value="1"/>
</dbReference>
<accession>I4VJH1</accession>
<dbReference type="Gene3D" id="2.60.40.3110">
    <property type="match status" value="1"/>
</dbReference>
<dbReference type="EMBL" id="AJXU01000080">
    <property type="protein sequence ID" value="EIL87362.1"/>
    <property type="molecule type" value="Genomic_DNA"/>
</dbReference>
<dbReference type="PROSITE" id="PS01151">
    <property type="entry name" value="FIMBRIAL_USHER"/>
    <property type="match status" value="1"/>
</dbReference>
<dbReference type="InterPro" id="IPR000015">
    <property type="entry name" value="Fimb_usher"/>
</dbReference>
<dbReference type="GO" id="GO:0009279">
    <property type="term" value="C:cell outer membrane"/>
    <property type="evidence" value="ECO:0007669"/>
    <property type="project" value="UniProtKB-SubCell"/>
</dbReference>
<dbReference type="Pfam" id="PF00577">
    <property type="entry name" value="Usher"/>
    <property type="match status" value="1"/>
</dbReference>
<dbReference type="InterPro" id="IPR025949">
    <property type="entry name" value="PapC-like_C"/>
</dbReference>
<dbReference type="Gene3D" id="2.60.40.3500">
    <property type="match status" value="2"/>
</dbReference>
<keyword evidence="1 4" id="KW-0812">Transmembrane</keyword>
<keyword evidence="1" id="KW-0813">Transport</keyword>
<dbReference type="Proteomes" id="UP000004210">
    <property type="component" value="Unassembled WGS sequence"/>
</dbReference>
<dbReference type="PANTHER" id="PTHR30451">
    <property type="entry name" value="OUTER MEMBRANE USHER PROTEIN"/>
    <property type="match status" value="1"/>
</dbReference>
<organism evidence="4 5">
    <name type="scientific">Rhodanobacter fulvus Jip2</name>
    <dbReference type="NCBI Taxonomy" id="1163408"/>
    <lineage>
        <taxon>Bacteria</taxon>
        <taxon>Pseudomonadati</taxon>
        <taxon>Pseudomonadota</taxon>
        <taxon>Gammaproteobacteria</taxon>
        <taxon>Lysobacterales</taxon>
        <taxon>Rhodanobacteraceae</taxon>
        <taxon>Rhodanobacter</taxon>
    </lineage>
</organism>
<keyword evidence="1" id="KW-0472">Membrane</keyword>
<dbReference type="PATRIC" id="fig|1163408.3.peg.3310"/>
<evidence type="ECO:0000256" key="1">
    <source>
        <dbReference type="RuleBase" id="RU003884"/>
    </source>
</evidence>
<evidence type="ECO:0000259" key="3">
    <source>
        <dbReference type="Pfam" id="PF13953"/>
    </source>
</evidence>
<dbReference type="STRING" id="1163408.UU9_16341"/>
<comment type="subcellular location">
    <subcellularLocation>
        <location evidence="1">Cell outer membrane</location>
        <topology evidence="1">Multi-pass membrane protein</topology>
    </subcellularLocation>
</comment>
<dbReference type="eggNOG" id="COG3188">
    <property type="taxonomic scope" value="Bacteria"/>
</dbReference>
<feature type="domain" description="AMIN" evidence="2">
    <location>
        <begin position="24"/>
        <end position="114"/>
    </location>
</feature>
<dbReference type="InterPro" id="IPR021731">
    <property type="entry name" value="AMIN_dom"/>
</dbReference>
<protein>
    <submittedName>
        <fullName evidence="4">Outer membrane usher transmembrane protein</fullName>
    </submittedName>
</protein>
<dbReference type="InterPro" id="IPR043142">
    <property type="entry name" value="PapC-like_C_sf"/>
</dbReference>
<proteinExistence type="inferred from homology"/>
<comment type="similarity">
    <text evidence="1">Belongs to the fimbrial export usher family.</text>
</comment>
<dbReference type="InterPro" id="IPR018030">
    <property type="entry name" value="Fimbrial_membr_usher_CS"/>
</dbReference>
<dbReference type="eggNOG" id="COG0860">
    <property type="taxonomic scope" value="Bacteria"/>
</dbReference>
<reference evidence="4 5" key="1">
    <citation type="journal article" date="2012" name="J. Bacteriol.">
        <title>Genome sequences for six rhodanobacter strains, isolated from soils and the terrestrial subsurface, with variable denitrification capabilities.</title>
        <authorList>
            <person name="Kostka J.E."/>
            <person name="Green S.J."/>
            <person name="Rishishwar L."/>
            <person name="Prakash O."/>
            <person name="Katz L.S."/>
            <person name="Marino-Ramirez L."/>
            <person name="Jordan I.K."/>
            <person name="Munk C."/>
            <person name="Ivanova N."/>
            <person name="Mikhailova N."/>
            <person name="Watson D.B."/>
            <person name="Brown S.D."/>
            <person name="Palumbo A.V."/>
            <person name="Brooks S.C."/>
        </authorList>
    </citation>
    <scope>NUCLEOTIDE SEQUENCE [LARGE SCALE GENOMIC DNA]</scope>
    <source>
        <strain evidence="5">Jip2T</strain>
    </source>
</reference>
<dbReference type="Gene3D" id="2.60.40.2610">
    <property type="entry name" value="Outer membrane usher protein FimD, plug domain"/>
    <property type="match status" value="1"/>
</dbReference>
<dbReference type="InterPro" id="IPR042186">
    <property type="entry name" value="FimD_plug_dom"/>
</dbReference>
<dbReference type="Pfam" id="PF11741">
    <property type="entry name" value="AMIN"/>
    <property type="match status" value="1"/>
</dbReference>
<dbReference type="Pfam" id="PF13953">
    <property type="entry name" value="PapC_C"/>
    <property type="match status" value="1"/>
</dbReference>
<feature type="domain" description="PapC-like C-terminal" evidence="3">
    <location>
        <begin position="969"/>
        <end position="1027"/>
    </location>
</feature>
<keyword evidence="1" id="KW-0998">Cell outer membrane</keyword>
<dbReference type="GO" id="GO:0015473">
    <property type="term" value="F:fimbrial usher porin activity"/>
    <property type="evidence" value="ECO:0007669"/>
    <property type="project" value="InterPro"/>
</dbReference>